<proteinExistence type="predicted"/>
<dbReference type="EMBL" id="BLLK01000020">
    <property type="protein sequence ID" value="GFH45243.1"/>
    <property type="molecule type" value="Genomic_DNA"/>
</dbReference>
<name>A0AAD3H054_9STRA</name>
<organism evidence="1 2">
    <name type="scientific">Chaetoceros tenuissimus</name>
    <dbReference type="NCBI Taxonomy" id="426638"/>
    <lineage>
        <taxon>Eukaryota</taxon>
        <taxon>Sar</taxon>
        <taxon>Stramenopiles</taxon>
        <taxon>Ochrophyta</taxon>
        <taxon>Bacillariophyta</taxon>
        <taxon>Coscinodiscophyceae</taxon>
        <taxon>Chaetocerotophycidae</taxon>
        <taxon>Chaetocerotales</taxon>
        <taxon>Chaetocerotaceae</taxon>
        <taxon>Chaetoceros</taxon>
    </lineage>
</organism>
<evidence type="ECO:0000313" key="2">
    <source>
        <dbReference type="Proteomes" id="UP001054902"/>
    </source>
</evidence>
<protein>
    <submittedName>
        <fullName evidence="1">Uncharacterized protein</fullName>
    </submittedName>
</protein>
<reference evidence="1 2" key="1">
    <citation type="journal article" date="2021" name="Sci. Rep.">
        <title>The genome of the diatom Chaetoceros tenuissimus carries an ancient integrated fragment of an extant virus.</title>
        <authorList>
            <person name="Hongo Y."/>
            <person name="Kimura K."/>
            <person name="Takaki Y."/>
            <person name="Yoshida Y."/>
            <person name="Baba S."/>
            <person name="Kobayashi G."/>
            <person name="Nagasaki K."/>
            <person name="Hano T."/>
            <person name="Tomaru Y."/>
        </authorList>
    </citation>
    <scope>NUCLEOTIDE SEQUENCE [LARGE SCALE GENOMIC DNA]</scope>
    <source>
        <strain evidence="1 2">NIES-3715</strain>
    </source>
</reference>
<accession>A0AAD3H054</accession>
<sequence length="238" mass="28049">MSAREYFAPRGIGAIMKSTYLSKSESMETLFQLMESNNTFKKIANLLKIDRKDLQRLQEGFAMLEKSIDQYHFCEDGRNSKMLLKNYERYEQVNLETIEKCLKEQLPFFAESVERKINAKDVTVPIEDEDHNKNKETFEEMYSILLKLYSFVTFNFKVPSLINAVNAHSTELLEICSLIENIPGNTLKKGKYPFTENEELIQARKRRDTWMEKYPSMVMNRLKKIQSSKGTKKRSYTW</sequence>
<comment type="caution">
    <text evidence="1">The sequence shown here is derived from an EMBL/GenBank/DDBJ whole genome shotgun (WGS) entry which is preliminary data.</text>
</comment>
<dbReference type="Proteomes" id="UP001054902">
    <property type="component" value="Unassembled WGS sequence"/>
</dbReference>
<keyword evidence="2" id="KW-1185">Reference proteome</keyword>
<dbReference type="AlphaFoldDB" id="A0AAD3H054"/>
<gene>
    <name evidence="1" type="ORF">CTEN210_01717</name>
</gene>
<evidence type="ECO:0000313" key="1">
    <source>
        <dbReference type="EMBL" id="GFH45243.1"/>
    </source>
</evidence>